<dbReference type="Proteomes" id="UP000076532">
    <property type="component" value="Unassembled WGS sequence"/>
</dbReference>
<dbReference type="EMBL" id="KV417740">
    <property type="protein sequence ID" value="KZP07796.1"/>
    <property type="molecule type" value="Genomic_DNA"/>
</dbReference>
<protein>
    <submittedName>
        <fullName evidence="2">Uncharacterized protein</fullName>
    </submittedName>
</protein>
<keyword evidence="1" id="KW-0472">Membrane</keyword>
<keyword evidence="3" id="KW-1185">Reference proteome</keyword>
<accession>A0A165WPX5</accession>
<keyword evidence="1" id="KW-0812">Transmembrane</keyword>
<gene>
    <name evidence="2" type="ORF">FIBSPDRAFT_875142</name>
</gene>
<dbReference type="AlphaFoldDB" id="A0A165WPX5"/>
<proteinExistence type="predicted"/>
<evidence type="ECO:0000256" key="1">
    <source>
        <dbReference type="SAM" id="Phobius"/>
    </source>
</evidence>
<name>A0A165WPX5_9AGAM</name>
<sequence length="103" mass="11533">MEVPRRTLSRLKLRLQHNWTGTQFRAKHTSPDRHSHAAACATIFLTPLAAADPLLNLALSFSAALFFHCATLYGSIWTMVLMMADTLVANWHQGLRLSELMAV</sequence>
<evidence type="ECO:0000313" key="2">
    <source>
        <dbReference type="EMBL" id="KZP07796.1"/>
    </source>
</evidence>
<reference evidence="2 3" key="1">
    <citation type="journal article" date="2016" name="Mol. Biol. Evol.">
        <title>Comparative Genomics of Early-Diverging Mushroom-Forming Fungi Provides Insights into the Origins of Lignocellulose Decay Capabilities.</title>
        <authorList>
            <person name="Nagy L.G."/>
            <person name="Riley R."/>
            <person name="Tritt A."/>
            <person name="Adam C."/>
            <person name="Daum C."/>
            <person name="Floudas D."/>
            <person name="Sun H."/>
            <person name="Yadav J.S."/>
            <person name="Pangilinan J."/>
            <person name="Larsson K.H."/>
            <person name="Matsuura K."/>
            <person name="Barry K."/>
            <person name="Labutti K."/>
            <person name="Kuo R."/>
            <person name="Ohm R.A."/>
            <person name="Bhattacharya S.S."/>
            <person name="Shirouzu T."/>
            <person name="Yoshinaga Y."/>
            <person name="Martin F.M."/>
            <person name="Grigoriev I.V."/>
            <person name="Hibbett D.S."/>
        </authorList>
    </citation>
    <scope>NUCLEOTIDE SEQUENCE [LARGE SCALE GENOMIC DNA]</scope>
    <source>
        <strain evidence="2 3">CBS 109695</strain>
    </source>
</reference>
<feature type="transmembrane region" description="Helical" evidence="1">
    <location>
        <begin position="65"/>
        <end position="88"/>
    </location>
</feature>
<evidence type="ECO:0000313" key="3">
    <source>
        <dbReference type="Proteomes" id="UP000076532"/>
    </source>
</evidence>
<organism evidence="2 3">
    <name type="scientific">Athelia psychrophila</name>
    <dbReference type="NCBI Taxonomy" id="1759441"/>
    <lineage>
        <taxon>Eukaryota</taxon>
        <taxon>Fungi</taxon>
        <taxon>Dikarya</taxon>
        <taxon>Basidiomycota</taxon>
        <taxon>Agaricomycotina</taxon>
        <taxon>Agaricomycetes</taxon>
        <taxon>Agaricomycetidae</taxon>
        <taxon>Atheliales</taxon>
        <taxon>Atheliaceae</taxon>
        <taxon>Athelia</taxon>
    </lineage>
</organism>
<keyword evidence="1" id="KW-1133">Transmembrane helix</keyword>